<keyword evidence="2" id="KW-0472">Membrane</keyword>
<keyword evidence="2" id="KW-0812">Transmembrane</keyword>
<dbReference type="EMBL" id="KI297074">
    <property type="protein sequence ID" value="ESA00617.1"/>
    <property type="molecule type" value="Genomic_DNA"/>
</dbReference>
<dbReference type="HOGENOM" id="CLU_1156916_0_0_1"/>
<accession>U9SZU1</accession>
<dbReference type="VEuPathDB" id="FungiDB:RhiirFUN_021710"/>
<name>U9SZU1_RHIID</name>
<evidence type="ECO:0000256" key="1">
    <source>
        <dbReference type="SAM" id="Coils"/>
    </source>
</evidence>
<dbReference type="AlphaFoldDB" id="U9SZU1"/>
<keyword evidence="1" id="KW-0175">Coiled coil</keyword>
<evidence type="ECO:0000313" key="3">
    <source>
        <dbReference type="EMBL" id="ESA00617.1"/>
    </source>
</evidence>
<feature type="coiled-coil region" evidence="1">
    <location>
        <begin position="181"/>
        <end position="208"/>
    </location>
</feature>
<evidence type="ECO:0000256" key="2">
    <source>
        <dbReference type="SAM" id="Phobius"/>
    </source>
</evidence>
<sequence>MIYKPPKLHMLMNLKIIYQLPKKVFKKLIYNPLKLQTLKILSTSEESFQEINLQPAVATNSQNPIRFLSSKINIHLPENASQKLRYYELWNKHYSKWPSLNEFTNHLHNVSKGHAHSSFKREIAVLKKLFAEEHPAQLRLAHLEGQLKMKQMPRILMKVQRRKIAKVSKMFTKQVVVKNELEILSAKQEAMKKELEILSTKKDAVKKELEVAQVIFLFGFTMFMVILEIHLANILIFRIL</sequence>
<keyword evidence="2" id="KW-1133">Transmembrane helix</keyword>
<feature type="transmembrane region" description="Helical" evidence="2">
    <location>
        <begin position="211"/>
        <end position="237"/>
    </location>
</feature>
<gene>
    <name evidence="3" type="ORF">GLOINDRAFT_267951</name>
</gene>
<organism evidence="3">
    <name type="scientific">Rhizophagus irregularis (strain DAOM 181602 / DAOM 197198 / MUCL 43194)</name>
    <name type="common">Arbuscular mycorrhizal fungus</name>
    <name type="synonym">Glomus intraradices</name>
    <dbReference type="NCBI Taxonomy" id="747089"/>
    <lineage>
        <taxon>Eukaryota</taxon>
        <taxon>Fungi</taxon>
        <taxon>Fungi incertae sedis</taxon>
        <taxon>Mucoromycota</taxon>
        <taxon>Glomeromycotina</taxon>
        <taxon>Glomeromycetes</taxon>
        <taxon>Glomerales</taxon>
        <taxon>Glomeraceae</taxon>
        <taxon>Rhizophagus</taxon>
    </lineage>
</organism>
<reference evidence="3" key="1">
    <citation type="submission" date="2013-07" db="EMBL/GenBank/DDBJ databases">
        <title>The genome of an arbuscular mycorrhizal fungus provides insights into the evolution of the oldest plant symbiosis.</title>
        <authorList>
            <consortium name="DOE Joint Genome Institute"/>
            <person name="Tisserant E."/>
            <person name="Malbreil M."/>
            <person name="Kuo A."/>
            <person name="Kohler A."/>
            <person name="Symeonidi A."/>
            <person name="Balestrini R."/>
            <person name="Charron P."/>
            <person name="Duensing N."/>
            <person name="Frei-dit-Frey N."/>
            <person name="Gianinazzi-Pearson V."/>
            <person name="Gilbert B."/>
            <person name="Handa Y."/>
            <person name="Hijri M."/>
            <person name="Kaul R."/>
            <person name="Kawaguchi M."/>
            <person name="Krajinski F."/>
            <person name="Lammers P."/>
            <person name="Lapierre D."/>
            <person name="Masclaux F.G."/>
            <person name="Murat C."/>
            <person name="Morin E."/>
            <person name="Ndikumana S."/>
            <person name="Pagni M."/>
            <person name="Petitpierre D."/>
            <person name="Requena N."/>
            <person name="Rosikiewicz P."/>
            <person name="Riley R."/>
            <person name="Saito K."/>
            <person name="San Clemente H."/>
            <person name="Shapiro H."/>
            <person name="van Tuinen D."/>
            <person name="Becard G."/>
            <person name="Bonfante P."/>
            <person name="Paszkowski U."/>
            <person name="Shachar-Hill Y."/>
            <person name="Young J.P."/>
            <person name="Sanders I.R."/>
            <person name="Henrissat B."/>
            <person name="Rensing S.A."/>
            <person name="Grigoriev I.V."/>
            <person name="Corradi N."/>
            <person name="Roux C."/>
            <person name="Martin F."/>
        </authorList>
    </citation>
    <scope>NUCLEOTIDE SEQUENCE</scope>
    <source>
        <strain evidence="3">DAOM 197198</strain>
    </source>
</reference>
<protein>
    <submittedName>
        <fullName evidence="3">Uncharacterized protein</fullName>
    </submittedName>
</protein>
<proteinExistence type="predicted"/>